<protein>
    <recommendedName>
        <fullName evidence="1">HTH cro/C1-type domain-containing protein</fullName>
    </recommendedName>
</protein>
<organism evidence="2 3">
    <name type="scientific">Nocardia africana</name>
    <dbReference type="NCBI Taxonomy" id="134964"/>
    <lineage>
        <taxon>Bacteria</taxon>
        <taxon>Bacillati</taxon>
        <taxon>Actinomycetota</taxon>
        <taxon>Actinomycetes</taxon>
        <taxon>Mycobacteriales</taxon>
        <taxon>Nocardiaceae</taxon>
        <taxon>Nocardia</taxon>
    </lineage>
</organism>
<gene>
    <name evidence="2" type="ORF">NCTC13184_04977</name>
</gene>
<dbReference type="InterPro" id="IPR010982">
    <property type="entry name" value="Lambda_DNA-bd_dom_sf"/>
</dbReference>
<sequence length="479" mass="52634">MNRGSDQQRYCGRCGGRLNSYNVQILCGACELVARDELHQPPAVPPGFWQTDQMRDSLGTWHMGRVIFAYRTHPYHGRQLPQELVAGWLGLTQAQLSRIEKGDAPEQLSKLIRWSQCLGIPSGLLWFKVPQIDDIDASDASETGTAASHDTVDLARWLASNGASPPPSKHADELERVGRALEDARRYFDGTIIDFFRAQLERCKRDDGALGPAAALPLVLGVIGAVQRHGKDVPSDIRRRLLAVGADGAEFAGWLYRDLHDPLTAQLLYDRAMEWAQAAGSLPMQGYILLKKSQMAYETRDTATLLTLAQAAKEGPWQLPAYVQAEVVQQEALGLAMTGAPAKVVQINLGQAQELLSGAGDGRDHELVSYFNQDTLLVRSACCYTEAGKPQTASQLFGQVLLNSSLSRRDVGFFGARRAKALALSGEPDEAATVAAQSVAVARETHSERTMNVIVDVVRTLDPWRHRPQVRQLRELLLP</sequence>
<dbReference type="Proteomes" id="UP000255082">
    <property type="component" value="Unassembled WGS sequence"/>
</dbReference>
<dbReference type="AlphaFoldDB" id="A0A378WZZ6"/>
<name>A0A378WZZ6_9NOCA</name>
<dbReference type="SUPFAM" id="SSF47413">
    <property type="entry name" value="lambda repressor-like DNA-binding domains"/>
    <property type="match status" value="1"/>
</dbReference>
<dbReference type="GO" id="GO:0003677">
    <property type="term" value="F:DNA binding"/>
    <property type="evidence" value="ECO:0007669"/>
    <property type="project" value="InterPro"/>
</dbReference>
<accession>A0A378WZZ6</accession>
<feature type="domain" description="HTH cro/C1-type" evidence="1">
    <location>
        <begin position="89"/>
        <end position="125"/>
    </location>
</feature>
<reference evidence="2 3" key="1">
    <citation type="submission" date="2018-06" db="EMBL/GenBank/DDBJ databases">
        <authorList>
            <consortium name="Pathogen Informatics"/>
            <person name="Doyle S."/>
        </authorList>
    </citation>
    <scope>NUCLEOTIDE SEQUENCE [LARGE SCALE GENOMIC DNA]</scope>
    <source>
        <strain evidence="2 3">NCTC13184</strain>
    </source>
</reference>
<evidence type="ECO:0000259" key="1">
    <source>
        <dbReference type="PROSITE" id="PS50943"/>
    </source>
</evidence>
<evidence type="ECO:0000313" key="3">
    <source>
        <dbReference type="Proteomes" id="UP000255082"/>
    </source>
</evidence>
<dbReference type="InterPro" id="IPR001387">
    <property type="entry name" value="Cro/C1-type_HTH"/>
</dbReference>
<proteinExistence type="predicted"/>
<evidence type="ECO:0000313" key="2">
    <source>
        <dbReference type="EMBL" id="SUA46452.1"/>
    </source>
</evidence>
<dbReference type="EMBL" id="UGRU01000001">
    <property type="protein sequence ID" value="SUA46452.1"/>
    <property type="molecule type" value="Genomic_DNA"/>
</dbReference>
<dbReference type="PROSITE" id="PS50943">
    <property type="entry name" value="HTH_CROC1"/>
    <property type="match status" value="1"/>
</dbReference>